<dbReference type="STRING" id="1499687.BN1080_00374"/>
<dbReference type="EMBL" id="CCXS01000001">
    <property type="protein sequence ID" value="CEG21464.1"/>
    <property type="molecule type" value="Genomic_DNA"/>
</dbReference>
<organism evidence="4 5">
    <name type="scientific">Planococcus massiliensis</name>
    <dbReference type="NCBI Taxonomy" id="1499687"/>
    <lineage>
        <taxon>Bacteria</taxon>
        <taxon>Bacillati</taxon>
        <taxon>Bacillota</taxon>
        <taxon>Bacilli</taxon>
        <taxon>Bacillales</taxon>
        <taxon>Caryophanaceae</taxon>
        <taxon>Planococcus</taxon>
    </lineage>
</organism>
<evidence type="ECO:0000313" key="4">
    <source>
        <dbReference type="EMBL" id="CEG21464.1"/>
    </source>
</evidence>
<keyword evidence="5" id="KW-1185">Reference proteome</keyword>
<keyword evidence="1 2" id="KW-0238">DNA-binding</keyword>
<dbReference type="Gene3D" id="1.10.357.10">
    <property type="entry name" value="Tetracycline Repressor, domain 2"/>
    <property type="match status" value="1"/>
</dbReference>
<dbReference type="OrthoDB" id="8688418at2"/>
<feature type="domain" description="HTH tetR-type" evidence="3">
    <location>
        <begin position="12"/>
        <end position="72"/>
    </location>
</feature>
<sequence>MAESSLRDKKKIATRKALAEAAFTLAIERGVDGFVVEDIVSKAGYSRRTFANYFSCKEEAIANSLSLDDYFQPEGPFEFSPKDHTPLGTIEIFIRRSFTINKLKRLNQLISLSQTHPALRLYVTGALKEMQDFAVSGISEEYGSDYPEEYYPILIGAVFGALLPVLDERFDVNLPDGEEQSETSNEFNDYMDTVFTHLRKGFN</sequence>
<protein>
    <submittedName>
        <fullName evidence="4">Bacterial regulatory proteins, tetR family</fullName>
    </submittedName>
</protein>
<dbReference type="PROSITE" id="PS50977">
    <property type="entry name" value="HTH_TETR_2"/>
    <property type="match status" value="1"/>
</dbReference>
<dbReference type="GO" id="GO:0003677">
    <property type="term" value="F:DNA binding"/>
    <property type="evidence" value="ECO:0007669"/>
    <property type="project" value="UniProtKB-UniRule"/>
</dbReference>
<dbReference type="AlphaFoldDB" id="A0A098EGP2"/>
<evidence type="ECO:0000259" key="3">
    <source>
        <dbReference type="PROSITE" id="PS50977"/>
    </source>
</evidence>
<evidence type="ECO:0000256" key="1">
    <source>
        <dbReference type="ARBA" id="ARBA00023125"/>
    </source>
</evidence>
<reference evidence="4 5" key="1">
    <citation type="submission" date="2014-09" db="EMBL/GenBank/DDBJ databases">
        <authorList>
            <person name="Urmite Genomes Urmite Genomes"/>
        </authorList>
    </citation>
    <scope>NUCLEOTIDE SEQUENCE [LARGE SCALE GENOMIC DNA]</scope>
    <source>
        <strain evidence="4 5">ES2</strain>
    </source>
</reference>
<evidence type="ECO:0000256" key="2">
    <source>
        <dbReference type="PROSITE-ProRule" id="PRU00335"/>
    </source>
</evidence>
<name>A0A098EGP2_9BACL</name>
<gene>
    <name evidence="4" type="ORF">BN1080_00374</name>
</gene>
<proteinExistence type="predicted"/>
<evidence type="ECO:0000313" key="5">
    <source>
        <dbReference type="Proteomes" id="UP000043699"/>
    </source>
</evidence>
<feature type="DNA-binding region" description="H-T-H motif" evidence="2">
    <location>
        <begin position="35"/>
        <end position="54"/>
    </location>
</feature>
<dbReference type="SUPFAM" id="SSF46689">
    <property type="entry name" value="Homeodomain-like"/>
    <property type="match status" value="1"/>
</dbReference>
<accession>A0A098EGP2</accession>
<dbReference type="Proteomes" id="UP000043699">
    <property type="component" value="Unassembled WGS sequence"/>
</dbReference>
<dbReference type="InterPro" id="IPR009057">
    <property type="entry name" value="Homeodomain-like_sf"/>
</dbReference>
<dbReference type="RefSeq" id="WP_052649972.1">
    <property type="nucleotide sequence ID" value="NZ_CCXS01000001.1"/>
</dbReference>
<dbReference type="Pfam" id="PF00440">
    <property type="entry name" value="TetR_N"/>
    <property type="match status" value="1"/>
</dbReference>
<dbReference type="InterPro" id="IPR001647">
    <property type="entry name" value="HTH_TetR"/>
</dbReference>